<comment type="caution">
    <text evidence="3">The sequence shown here is derived from an EMBL/GenBank/DDBJ whole genome shotgun (WGS) entry which is preliminary data.</text>
</comment>
<evidence type="ECO:0000259" key="2">
    <source>
        <dbReference type="PROSITE" id="PS50937"/>
    </source>
</evidence>
<name>A0ABW6NMI8_9NOCA</name>
<evidence type="ECO:0000313" key="3">
    <source>
        <dbReference type="EMBL" id="MFF0456380.1"/>
    </source>
</evidence>
<dbReference type="SMART" id="SM00422">
    <property type="entry name" value="HTH_MERR"/>
    <property type="match status" value="1"/>
</dbReference>
<dbReference type="PANTHER" id="PTHR30204">
    <property type="entry name" value="REDOX-CYCLING DRUG-SENSING TRANSCRIPTIONAL ACTIVATOR SOXR"/>
    <property type="match status" value="1"/>
</dbReference>
<proteinExistence type="predicted"/>
<feature type="domain" description="HTH merR-type" evidence="2">
    <location>
        <begin position="20"/>
        <end position="90"/>
    </location>
</feature>
<keyword evidence="4" id="KW-1185">Reference proteome</keyword>
<dbReference type="InterPro" id="IPR010499">
    <property type="entry name" value="AraC_E-bd"/>
</dbReference>
<dbReference type="SMART" id="SM00871">
    <property type="entry name" value="AraC_E_bind"/>
    <property type="match status" value="1"/>
</dbReference>
<dbReference type="InterPro" id="IPR047057">
    <property type="entry name" value="MerR_fam"/>
</dbReference>
<dbReference type="Pfam" id="PF06445">
    <property type="entry name" value="GyrI-like"/>
    <property type="match status" value="1"/>
</dbReference>
<dbReference type="Pfam" id="PF13411">
    <property type="entry name" value="MerR_1"/>
    <property type="match status" value="1"/>
</dbReference>
<protein>
    <submittedName>
        <fullName evidence="3">MerR family transcriptional regulator</fullName>
    </submittedName>
</protein>
<dbReference type="PANTHER" id="PTHR30204:SF97">
    <property type="entry name" value="MERR FAMILY REGULATORY PROTEIN"/>
    <property type="match status" value="1"/>
</dbReference>
<dbReference type="InterPro" id="IPR011256">
    <property type="entry name" value="Reg_factor_effector_dom_sf"/>
</dbReference>
<sequence>MDHHTAEPPPAQPNRPAPTLVTIGEFAAMTHLSVKTLRRYHEGGLLEPSRVDEWTGYRYYDPSQIPIAQTIRRLRELDMPVREITDLLADRDEEHRTALLSTHLSRLEERLEQTRESLIALRGLLTERADTISVEQRTISARTVAAVTARLSLAEVLDWYGLAMAELDRALAASGRRADGAPGALYDNALFADETGELTVYLPVDDPPAHGRVAPLHLPETTLAITVHSGSHAGIDITYGRLGRWVVEHGLAIAGPVHETYLVGPRDTTDSTRWRTQIGWPIRPLSESA</sequence>
<dbReference type="InterPro" id="IPR029442">
    <property type="entry name" value="GyrI-like"/>
</dbReference>
<dbReference type="InterPro" id="IPR000551">
    <property type="entry name" value="MerR-type_HTH_dom"/>
</dbReference>
<evidence type="ECO:0000313" key="4">
    <source>
        <dbReference type="Proteomes" id="UP001601521"/>
    </source>
</evidence>
<dbReference type="InterPro" id="IPR009061">
    <property type="entry name" value="DNA-bd_dom_put_sf"/>
</dbReference>
<dbReference type="Gene3D" id="3.20.80.10">
    <property type="entry name" value="Regulatory factor, effector binding domain"/>
    <property type="match status" value="1"/>
</dbReference>
<keyword evidence="1" id="KW-0238">DNA-binding</keyword>
<dbReference type="SUPFAM" id="SSF55136">
    <property type="entry name" value="Probable bacterial effector-binding domain"/>
    <property type="match status" value="1"/>
</dbReference>
<dbReference type="RefSeq" id="WP_387253270.1">
    <property type="nucleotide sequence ID" value="NZ_JBIALX010000010.1"/>
</dbReference>
<evidence type="ECO:0000256" key="1">
    <source>
        <dbReference type="ARBA" id="ARBA00023125"/>
    </source>
</evidence>
<dbReference type="Proteomes" id="UP001601521">
    <property type="component" value="Unassembled WGS sequence"/>
</dbReference>
<reference evidence="3 4" key="1">
    <citation type="submission" date="2024-10" db="EMBL/GenBank/DDBJ databases">
        <title>The Natural Products Discovery Center: Release of the First 8490 Sequenced Strains for Exploring Actinobacteria Biosynthetic Diversity.</title>
        <authorList>
            <person name="Kalkreuter E."/>
            <person name="Kautsar S.A."/>
            <person name="Yang D."/>
            <person name="Bader C.D."/>
            <person name="Teijaro C.N."/>
            <person name="Fluegel L."/>
            <person name="Davis C.M."/>
            <person name="Simpson J.R."/>
            <person name="Lauterbach L."/>
            <person name="Steele A.D."/>
            <person name="Gui C."/>
            <person name="Meng S."/>
            <person name="Li G."/>
            <person name="Viehrig K."/>
            <person name="Ye F."/>
            <person name="Su P."/>
            <person name="Kiefer A.F."/>
            <person name="Nichols A."/>
            <person name="Cepeda A.J."/>
            <person name="Yan W."/>
            <person name="Fan B."/>
            <person name="Jiang Y."/>
            <person name="Adhikari A."/>
            <person name="Zheng C.-J."/>
            <person name="Schuster L."/>
            <person name="Cowan T.M."/>
            <person name="Smanski M.J."/>
            <person name="Chevrette M.G."/>
            <person name="De Carvalho L.P.S."/>
            <person name="Shen B."/>
        </authorList>
    </citation>
    <scope>NUCLEOTIDE SEQUENCE [LARGE SCALE GENOMIC DNA]</scope>
    <source>
        <strain evidence="3 4">NPDC004550</strain>
    </source>
</reference>
<dbReference type="EMBL" id="JBIALX010000010">
    <property type="protein sequence ID" value="MFF0456380.1"/>
    <property type="molecule type" value="Genomic_DNA"/>
</dbReference>
<dbReference type="SUPFAM" id="SSF46955">
    <property type="entry name" value="Putative DNA-binding domain"/>
    <property type="match status" value="1"/>
</dbReference>
<dbReference type="Gene3D" id="1.10.1660.10">
    <property type="match status" value="1"/>
</dbReference>
<gene>
    <name evidence="3" type="ORF">ACFYTH_23700</name>
</gene>
<organism evidence="3 4">
    <name type="scientific">Nocardia africana</name>
    <dbReference type="NCBI Taxonomy" id="134964"/>
    <lineage>
        <taxon>Bacteria</taxon>
        <taxon>Bacillati</taxon>
        <taxon>Actinomycetota</taxon>
        <taxon>Actinomycetes</taxon>
        <taxon>Mycobacteriales</taxon>
        <taxon>Nocardiaceae</taxon>
        <taxon>Nocardia</taxon>
    </lineage>
</organism>
<dbReference type="CDD" id="cd01107">
    <property type="entry name" value="HTH_BmrR"/>
    <property type="match status" value="1"/>
</dbReference>
<dbReference type="PROSITE" id="PS50937">
    <property type="entry name" value="HTH_MERR_2"/>
    <property type="match status" value="1"/>
</dbReference>
<accession>A0ABW6NMI8</accession>